<feature type="domain" description="Phage head morphogenesis" evidence="1">
    <location>
        <begin position="173"/>
        <end position="245"/>
    </location>
</feature>
<sequence>MIYSEAKTPMNKRDYEALLKRNNNRLLYAIYRETKETLQNVVKYPYSTVDSKLDEILYVLLLLIYNYAIWDVLDTEKIIQLSRLYPLVDPLALDRIERALKYDKGLLKSIYRDKFNQLKQFDVAKIMSDTPDEVKYYLSTLQTKLLADAQRHLMKKQVEGANVEQELKHFFNVRGRLIAETEGVRFFNLGVLRGANFGGVVAYRYVAMMDNKTCPLCRARHGKIILANDYASLLEHTPPIHPNCYTEGHLLWTKSGWKHWDEVEKGERVWSLNPKTQKVELARVVCKIKYWYEGKVY</sequence>
<accession>A0A7V5LU54</accession>
<dbReference type="Pfam" id="PF04233">
    <property type="entry name" value="Phage_Mu_F"/>
    <property type="match status" value="1"/>
</dbReference>
<dbReference type="EMBL" id="DRTX01000164">
    <property type="protein sequence ID" value="HHF53369.1"/>
    <property type="molecule type" value="Genomic_DNA"/>
</dbReference>
<evidence type="ECO:0000259" key="1">
    <source>
        <dbReference type="Pfam" id="PF04233"/>
    </source>
</evidence>
<comment type="caution">
    <text evidence="2">The sequence shown here is derived from an EMBL/GenBank/DDBJ whole genome shotgun (WGS) entry which is preliminary data.</text>
</comment>
<gene>
    <name evidence="2" type="ORF">ENL43_03280</name>
</gene>
<name>A0A7V5LU54_UNCW3</name>
<dbReference type="Proteomes" id="UP000886050">
    <property type="component" value="Unassembled WGS sequence"/>
</dbReference>
<dbReference type="NCBIfam" id="TIGR01641">
    <property type="entry name" value="phageSPP1_gp7"/>
    <property type="match status" value="1"/>
</dbReference>
<proteinExistence type="predicted"/>
<organism evidence="2">
    <name type="scientific">candidate division WOR-3 bacterium</name>
    <dbReference type="NCBI Taxonomy" id="2052148"/>
    <lineage>
        <taxon>Bacteria</taxon>
        <taxon>Bacteria division WOR-3</taxon>
    </lineage>
</organism>
<dbReference type="AlphaFoldDB" id="A0A7V5LU54"/>
<protein>
    <recommendedName>
        <fullName evidence="1">Phage head morphogenesis domain-containing protein</fullName>
    </recommendedName>
</protein>
<reference evidence="2" key="1">
    <citation type="journal article" date="2020" name="mSystems">
        <title>Genome- and Community-Level Interaction Insights into Carbon Utilization and Element Cycling Functions of Hydrothermarchaeota in Hydrothermal Sediment.</title>
        <authorList>
            <person name="Zhou Z."/>
            <person name="Liu Y."/>
            <person name="Xu W."/>
            <person name="Pan J."/>
            <person name="Luo Z.H."/>
            <person name="Li M."/>
        </authorList>
    </citation>
    <scope>NUCLEOTIDE SEQUENCE [LARGE SCALE GENOMIC DNA]</scope>
    <source>
        <strain evidence="2">HyVt-96</strain>
    </source>
</reference>
<feature type="non-terminal residue" evidence="2">
    <location>
        <position position="297"/>
    </location>
</feature>
<evidence type="ECO:0000313" key="2">
    <source>
        <dbReference type="EMBL" id="HHF53369.1"/>
    </source>
</evidence>
<dbReference type="InterPro" id="IPR006528">
    <property type="entry name" value="Phage_head_morphogenesis_dom"/>
</dbReference>